<keyword evidence="14" id="KW-1185">Reference proteome</keyword>
<feature type="domain" description="Origin recognition complex subunit 3 winged helix C-terminal" evidence="11">
    <location>
        <begin position="546"/>
        <end position="651"/>
    </location>
</feature>
<dbReference type="GO" id="GO:0003688">
    <property type="term" value="F:DNA replication origin binding"/>
    <property type="evidence" value="ECO:0007669"/>
    <property type="project" value="TreeGrafter"/>
</dbReference>
<dbReference type="Pfam" id="PF18137">
    <property type="entry name" value="WHD_ORC"/>
    <property type="match status" value="1"/>
</dbReference>
<organism evidence="13">
    <name type="scientific">Oikopleura dioica</name>
    <name type="common">Tunicate</name>
    <dbReference type="NCBI Taxonomy" id="34765"/>
    <lineage>
        <taxon>Eukaryota</taxon>
        <taxon>Metazoa</taxon>
        <taxon>Chordata</taxon>
        <taxon>Tunicata</taxon>
        <taxon>Appendicularia</taxon>
        <taxon>Copelata</taxon>
        <taxon>Oikopleuridae</taxon>
        <taxon>Oikopleura</taxon>
    </lineage>
</organism>
<evidence type="ECO:0000256" key="2">
    <source>
        <dbReference type="ARBA" id="ARBA00010977"/>
    </source>
</evidence>
<name>E4X035_OIKDI</name>
<dbReference type="InterPro" id="IPR040855">
    <property type="entry name" value="ORC_WH_C"/>
</dbReference>
<dbReference type="GO" id="GO:0005656">
    <property type="term" value="C:nuclear pre-replicative complex"/>
    <property type="evidence" value="ECO:0007669"/>
    <property type="project" value="TreeGrafter"/>
</dbReference>
<dbReference type="InterPro" id="IPR045663">
    <property type="entry name" value="ORC3_ins"/>
</dbReference>
<keyword evidence="7" id="KW-0539">Nucleus</keyword>
<keyword evidence="4" id="KW-0597">Phosphoprotein</keyword>
<dbReference type="GO" id="GO:0005664">
    <property type="term" value="C:nuclear origin of replication recognition complex"/>
    <property type="evidence" value="ECO:0007669"/>
    <property type="project" value="InterPro"/>
</dbReference>
<gene>
    <name evidence="13" type="ORF">GSOID_T00015061001</name>
</gene>
<feature type="domain" description="Origin recognition complex subunit 3 insertion" evidence="12">
    <location>
        <begin position="359"/>
        <end position="531"/>
    </location>
</feature>
<evidence type="ECO:0000259" key="10">
    <source>
        <dbReference type="Pfam" id="PF07034"/>
    </source>
</evidence>
<evidence type="ECO:0000256" key="1">
    <source>
        <dbReference type="ARBA" id="ARBA00004123"/>
    </source>
</evidence>
<dbReference type="Pfam" id="PF07034">
    <property type="entry name" value="ORC3_N"/>
    <property type="match status" value="1"/>
</dbReference>
<dbReference type="GO" id="GO:0031261">
    <property type="term" value="C:DNA replication preinitiation complex"/>
    <property type="evidence" value="ECO:0007669"/>
    <property type="project" value="TreeGrafter"/>
</dbReference>
<accession>E4X035</accession>
<dbReference type="Pfam" id="PF19675">
    <property type="entry name" value="ORC3_ins"/>
    <property type="match status" value="1"/>
</dbReference>
<dbReference type="OrthoDB" id="10265211at2759"/>
<feature type="domain" description="Origin recognition complex subunit 3 N-terminal" evidence="10">
    <location>
        <begin position="14"/>
        <end position="300"/>
    </location>
</feature>
<evidence type="ECO:0000256" key="9">
    <source>
        <dbReference type="ARBA" id="ARBA00045241"/>
    </source>
</evidence>
<evidence type="ECO:0000256" key="5">
    <source>
        <dbReference type="ARBA" id="ARBA00022705"/>
    </source>
</evidence>
<keyword evidence="6" id="KW-0238">DNA-binding</keyword>
<dbReference type="AlphaFoldDB" id="E4X035"/>
<evidence type="ECO:0000256" key="7">
    <source>
        <dbReference type="ARBA" id="ARBA00023242"/>
    </source>
</evidence>
<dbReference type="Proteomes" id="UP000001307">
    <property type="component" value="Unassembled WGS sequence"/>
</dbReference>
<evidence type="ECO:0000256" key="3">
    <source>
        <dbReference type="ARBA" id="ARBA00019085"/>
    </source>
</evidence>
<comment type="subcellular location">
    <subcellularLocation>
        <location evidence="1">Nucleus</location>
    </subcellularLocation>
</comment>
<reference evidence="13" key="1">
    <citation type="journal article" date="2010" name="Science">
        <title>Plasticity of animal genome architecture unmasked by rapid evolution of a pelagic tunicate.</title>
        <authorList>
            <person name="Denoeud F."/>
            <person name="Henriet S."/>
            <person name="Mungpakdee S."/>
            <person name="Aury J.M."/>
            <person name="Da Silva C."/>
            <person name="Brinkmann H."/>
            <person name="Mikhaleva J."/>
            <person name="Olsen L.C."/>
            <person name="Jubin C."/>
            <person name="Canestro C."/>
            <person name="Bouquet J.M."/>
            <person name="Danks G."/>
            <person name="Poulain J."/>
            <person name="Campsteijn C."/>
            <person name="Adamski M."/>
            <person name="Cross I."/>
            <person name="Yadetie F."/>
            <person name="Muffato M."/>
            <person name="Louis A."/>
            <person name="Butcher S."/>
            <person name="Tsagkogeorga G."/>
            <person name="Konrad A."/>
            <person name="Singh S."/>
            <person name="Jensen M.F."/>
            <person name="Cong E.H."/>
            <person name="Eikeseth-Otteraa H."/>
            <person name="Noel B."/>
            <person name="Anthouard V."/>
            <person name="Porcel B.M."/>
            <person name="Kachouri-Lafond R."/>
            <person name="Nishino A."/>
            <person name="Ugolini M."/>
            <person name="Chourrout P."/>
            <person name="Nishida H."/>
            <person name="Aasland R."/>
            <person name="Huzurbazar S."/>
            <person name="Westhof E."/>
            <person name="Delsuc F."/>
            <person name="Lehrach H."/>
            <person name="Reinhardt R."/>
            <person name="Weissenbach J."/>
            <person name="Roy S.W."/>
            <person name="Artiguenave F."/>
            <person name="Postlethwait J.H."/>
            <person name="Manak J.R."/>
            <person name="Thompson E.M."/>
            <person name="Jaillon O."/>
            <person name="Du Pasquier L."/>
            <person name="Boudinot P."/>
            <person name="Liberles D.A."/>
            <person name="Volff J.N."/>
            <person name="Philippe H."/>
            <person name="Lenhard B."/>
            <person name="Roest Crollius H."/>
            <person name="Wincker P."/>
            <person name="Chourrout D."/>
        </authorList>
    </citation>
    <scope>NUCLEOTIDE SEQUENCE [LARGE SCALE GENOMIC DNA]</scope>
</reference>
<evidence type="ECO:0000256" key="4">
    <source>
        <dbReference type="ARBA" id="ARBA00022553"/>
    </source>
</evidence>
<evidence type="ECO:0000313" key="14">
    <source>
        <dbReference type="Proteomes" id="UP000001307"/>
    </source>
</evidence>
<dbReference type="PANTHER" id="PTHR12748:SF0">
    <property type="entry name" value="ORIGIN RECOGNITION COMPLEX SUBUNIT 3"/>
    <property type="match status" value="1"/>
</dbReference>
<evidence type="ECO:0000259" key="12">
    <source>
        <dbReference type="Pfam" id="PF19675"/>
    </source>
</evidence>
<evidence type="ECO:0000313" key="13">
    <source>
        <dbReference type="EMBL" id="CBY23133.1"/>
    </source>
</evidence>
<comment type="subunit">
    <text evidence="8">Component of ORC, a complex composed of at least 6 subunits: ORC1, ORC2, ORC3, ORC4, ORC5 and ORC6. ORC is regulated in a cell-cycle dependent manner. It is sequentially assembled at the exit from anaphase of mitosis and disassembled as cells enter S phase.</text>
</comment>
<protein>
    <recommendedName>
        <fullName evidence="3">Origin recognition complex subunit 3</fullName>
    </recommendedName>
</protein>
<evidence type="ECO:0000259" key="11">
    <source>
        <dbReference type="Pfam" id="PF18137"/>
    </source>
</evidence>
<comment type="similarity">
    <text evidence="2">Belongs to the ORC3 family.</text>
</comment>
<dbReference type="GO" id="GO:0006270">
    <property type="term" value="P:DNA replication initiation"/>
    <property type="evidence" value="ECO:0007669"/>
    <property type="project" value="TreeGrafter"/>
</dbReference>
<dbReference type="InterPro" id="IPR045667">
    <property type="entry name" value="ORC3_N"/>
</dbReference>
<dbReference type="PANTHER" id="PTHR12748">
    <property type="entry name" value="ORIGIN RECOGNITION COMPLEX SUBUNIT 3"/>
    <property type="match status" value="1"/>
</dbReference>
<dbReference type="InParanoid" id="E4X035"/>
<dbReference type="InterPro" id="IPR020795">
    <property type="entry name" value="ORC3"/>
</dbReference>
<sequence length="653" mass="75218">MTFDKYSATLTISKKNRRRGFEKQVATISDMAIRQKERFEAFVEFSENVDEKLRRLHLDMTERVFNEIIDYITDVDSLLEAERMLEENVRLLPVICFNTGINLADHKATFEILGGKIEKTFEHCRVCRLSANKLSTLKATFTNMCNQLGVSFSVDATISTIEQHFASEEPPLIAVILENCESIDIRIFSKFLEIVANSQSALKIIVILGIATDTEMIKDLIPYEALSLCDIRQFRCMAATHYLQEFLDEEVMHPDSYFQLSGRCFEWSLIEFLSHDFSVANYAAKLKFAALTHYANNACSFACQPREKALQAAKTVGKRELTCINSLPSVKNSRKESISSPAELVVALEEYFEDERKTRILLKCLLLVQSFMIEAVFGARSRQVYMRSLCEALYKSNEYRKFITYYGVLDKNSFIATIKKMSALLEESGEFEVLKSAVEHANERLQTEDIDKLIEEPDLKEPDTKRAKRAPKNAFELQKQLKSMTLQNKGPKSVFQEIRKDFCEKFDKIAQKFLIEARQDKPLAEIFFFYKQKMIDVKMVPPIVDNIERSLKNPFLYTKDEKMALTNADCTNENLPPVCVAFKLFTQMGSMVNVADWLDSCTCILENRKHKNKIKREDMEATFFQSVSDLQFLGLLKPTQRKTDHVQKVTWAL</sequence>
<evidence type="ECO:0000256" key="6">
    <source>
        <dbReference type="ARBA" id="ARBA00023125"/>
    </source>
</evidence>
<dbReference type="CDD" id="cd20704">
    <property type="entry name" value="Orc3"/>
    <property type="match status" value="2"/>
</dbReference>
<proteinExistence type="inferred from homology"/>
<comment type="function">
    <text evidence="9">Component of the origin recognition complex (ORC) that binds origins of replication. DNA-binding is ATP-dependent. The specific DNA sequences that define origins of replication have not been identified yet. ORC is required to assemble the pre-replication complex necessary to initiate DNA replication. Binds histone H3 and H4 trimethylation marks H3K9me3, H3K27me3 and H4K20me3.</text>
</comment>
<keyword evidence="5" id="KW-0235">DNA replication</keyword>
<evidence type="ECO:0000256" key="8">
    <source>
        <dbReference type="ARBA" id="ARBA00026084"/>
    </source>
</evidence>
<dbReference type="EMBL" id="FN653020">
    <property type="protein sequence ID" value="CBY23133.1"/>
    <property type="molecule type" value="Genomic_DNA"/>
</dbReference>